<reference evidence="2 3" key="1">
    <citation type="submission" date="2019-05" db="EMBL/GenBank/DDBJ databases">
        <title>The compact genome of Giardia muris reveals important steps in the evolution of intestinal protozoan parasites.</title>
        <authorList>
            <person name="Xu F."/>
            <person name="Jimenez-Gonzalez A."/>
            <person name="Einarsson E."/>
            <person name="Astvaldsson A."/>
            <person name="Peirasmaki D."/>
            <person name="Eckmann L."/>
            <person name="Andersson J.O."/>
            <person name="Svard S.G."/>
            <person name="Jerlstrom-Hultqvist J."/>
        </authorList>
    </citation>
    <scope>NUCLEOTIDE SEQUENCE [LARGE SCALE GENOMIC DNA]</scope>
    <source>
        <strain evidence="2 3">Roberts-Thomson</strain>
    </source>
</reference>
<proteinExistence type="predicted"/>
<dbReference type="VEuPathDB" id="GiardiaDB:GMRT_13989"/>
<keyword evidence="3" id="KW-1185">Reference proteome</keyword>
<dbReference type="EMBL" id="VDLU01000001">
    <property type="protein sequence ID" value="TNJ29601.1"/>
    <property type="molecule type" value="Genomic_DNA"/>
</dbReference>
<dbReference type="Proteomes" id="UP000315496">
    <property type="component" value="Chromosome 1"/>
</dbReference>
<gene>
    <name evidence="2" type="ORF">GMRT_13989</name>
</gene>
<protein>
    <submittedName>
        <fullName evidence="2">Uncharacterized protein</fullName>
    </submittedName>
</protein>
<name>A0A4Z1TAR2_GIAMU</name>
<evidence type="ECO:0000313" key="3">
    <source>
        <dbReference type="Proteomes" id="UP000315496"/>
    </source>
</evidence>
<feature type="compositionally biased region" description="Polar residues" evidence="1">
    <location>
        <begin position="339"/>
        <end position="350"/>
    </location>
</feature>
<evidence type="ECO:0000256" key="1">
    <source>
        <dbReference type="SAM" id="MobiDB-lite"/>
    </source>
</evidence>
<sequence length="997" mass="110781">MDCVIQAVGHAATLDELRAHAESLRVTKKETHEGTSEEVESGFGHFSTLAHAMARATALVNSVTIPETQIEDLERQMSTIFETVMNCEARRNVFENELQQAKKYHEYFDLAKRLNEAVVWSEVVHGPAQTDAIPYLRMIASVFNQAQYLNFKEAREKPGLQEVIGYIEQKGGVLFNHFFSLLTRLNSELMSGLPLSINRASPLAKARHYEMAQLRQRVADVSSSFEKYLTRTFGPDEPDTPIGQLIRYGLTLSSTSLFDSRKLDELIDFQLEHVTDLAWSARFSVLSKVTFLDKALLLAEEVARYITLIAYNQYHLCVSLETLCNELSPASPATKPSRRASTASPTSPGKASTHIIYNWEDFLRSYGTPKAELSRLQRLHYIGTVLEQTQVQLPKLTESSSDTSFSFANYVLSQLTADTQYSGTLAEQLAPILRQYVCTLRYFIDGLPLLVRNVPGLSVGIVAWIVNMLLAQLSQFVTTRSGSPLLFSQFTINVLGHAWALVELLEGMRSDFAQVAGQAREYVKSMELALLHSLQYSASTVARALGVCILCKPALGTNSLKPLDEAVRSEQAMTAYEYACLRLVHRRLLRQDQLSDTGSESSLLGHHLEGLLAIIEYIVYYQKKTKNFDLATRASTVATLVSAFMDGMAFALSLYQLKQGLRTITGKAPPQSGTADFLTYDPMLLEKCITTSDIETIIQSCDTIIGHVLPILGKRLITQNPSSDGDAPLSLYAEVRYSLETTSHLYSVTSLQELITDTELTALTRIPVSQLRQGFVTTKATSGLGVAVNTYLEGLSDEIARYFSQVARAGMILLDDAHAELVLICCQPVYSHIDALFHAIRNSTLVVYSGKEFVDATPALLKLIEEECCRGLSSPTSIEFTAATNQFFHVSILHDILVELAKIKSKIPKNGVLMSYQQVWRYVLSTVATYMYQCTSALAPILPRLPKFCLLGCGRFLVLALEASNPALQCQLDNEQDRILTLVRDVLKAKFSKVLSS</sequence>
<evidence type="ECO:0000313" key="2">
    <source>
        <dbReference type="EMBL" id="TNJ29601.1"/>
    </source>
</evidence>
<dbReference type="OrthoDB" id="10252543at2759"/>
<feature type="region of interest" description="Disordered" evidence="1">
    <location>
        <begin position="331"/>
        <end position="351"/>
    </location>
</feature>
<comment type="caution">
    <text evidence="2">The sequence shown here is derived from an EMBL/GenBank/DDBJ whole genome shotgun (WGS) entry which is preliminary data.</text>
</comment>
<accession>A0A4Z1TAR2</accession>
<dbReference type="AlphaFoldDB" id="A0A4Z1TAR2"/>
<organism evidence="2 3">
    <name type="scientific">Giardia muris</name>
    <dbReference type="NCBI Taxonomy" id="5742"/>
    <lineage>
        <taxon>Eukaryota</taxon>
        <taxon>Metamonada</taxon>
        <taxon>Diplomonadida</taxon>
        <taxon>Hexamitidae</taxon>
        <taxon>Giardiinae</taxon>
        <taxon>Giardia</taxon>
    </lineage>
</organism>